<reference evidence="2" key="1">
    <citation type="submission" date="2020-11" db="EMBL/GenBank/DDBJ databases">
        <title>Whole-genome analyses of Nonomuraea sp. K274.</title>
        <authorList>
            <person name="Veyisoglu A."/>
        </authorList>
    </citation>
    <scope>NUCLEOTIDE SEQUENCE</scope>
    <source>
        <strain evidence="2">K274</strain>
    </source>
</reference>
<dbReference type="AlphaFoldDB" id="A0A931AJA8"/>
<organism evidence="2 3">
    <name type="scientific">Nonomuraea cypriaca</name>
    <dbReference type="NCBI Taxonomy" id="1187855"/>
    <lineage>
        <taxon>Bacteria</taxon>
        <taxon>Bacillati</taxon>
        <taxon>Actinomycetota</taxon>
        <taxon>Actinomycetes</taxon>
        <taxon>Streptosporangiales</taxon>
        <taxon>Streptosporangiaceae</taxon>
        <taxon>Nonomuraea</taxon>
    </lineage>
</organism>
<gene>
    <name evidence="2" type="ORF">ITP53_38180</name>
</gene>
<evidence type="ECO:0000259" key="1">
    <source>
        <dbReference type="Pfam" id="PF19054"/>
    </source>
</evidence>
<name>A0A931AJA8_9ACTN</name>
<dbReference type="Proteomes" id="UP000605361">
    <property type="component" value="Unassembled WGS sequence"/>
</dbReference>
<keyword evidence="3" id="KW-1185">Reference proteome</keyword>
<protein>
    <recommendedName>
        <fullName evidence="1">DUF5753 domain-containing protein</fullName>
    </recommendedName>
</protein>
<sequence length="106" mass="11728">MLYRPIGTSDLMREQLHRLLDAVSLRLTIQVLPHGLHSGLMGGFMIAMLEGGVDVLYAETAVRGITTSDRDDVSAGIERFEAIRTEALPLNMSLGVIEKAMEEKWT</sequence>
<comment type="caution">
    <text evidence="2">The sequence shown here is derived from an EMBL/GenBank/DDBJ whole genome shotgun (WGS) entry which is preliminary data.</text>
</comment>
<dbReference type="EMBL" id="JADOGI010000160">
    <property type="protein sequence ID" value="MBF8191429.1"/>
    <property type="molecule type" value="Genomic_DNA"/>
</dbReference>
<dbReference type="Pfam" id="PF19054">
    <property type="entry name" value="DUF5753"/>
    <property type="match status" value="1"/>
</dbReference>
<dbReference type="InterPro" id="IPR043917">
    <property type="entry name" value="DUF5753"/>
</dbReference>
<dbReference type="RefSeq" id="WP_195900337.1">
    <property type="nucleotide sequence ID" value="NZ_JADOGI010000160.1"/>
</dbReference>
<evidence type="ECO:0000313" key="3">
    <source>
        <dbReference type="Proteomes" id="UP000605361"/>
    </source>
</evidence>
<feature type="domain" description="DUF5753" evidence="1">
    <location>
        <begin position="1"/>
        <end position="98"/>
    </location>
</feature>
<evidence type="ECO:0000313" key="2">
    <source>
        <dbReference type="EMBL" id="MBF8191429.1"/>
    </source>
</evidence>
<proteinExistence type="predicted"/>
<accession>A0A931AJA8</accession>